<keyword evidence="1" id="KW-0677">Repeat</keyword>
<dbReference type="SUPFAM" id="SSF56112">
    <property type="entry name" value="Protein kinase-like (PK-like)"/>
    <property type="match status" value="2"/>
</dbReference>
<dbReference type="InterPro" id="IPR051165">
    <property type="entry name" value="Multifunctional_ANK_Repeat"/>
</dbReference>
<feature type="region of interest" description="Disordered" evidence="4">
    <location>
        <begin position="1015"/>
        <end position="1038"/>
    </location>
</feature>
<dbReference type="PANTHER" id="PTHR24123">
    <property type="entry name" value="ANKYRIN REPEAT-CONTAINING"/>
    <property type="match status" value="1"/>
</dbReference>
<feature type="repeat" description="ANK" evidence="3">
    <location>
        <begin position="485"/>
        <end position="517"/>
    </location>
</feature>
<gene>
    <name evidence="6" type="ORF">PHMEG_00020762</name>
</gene>
<dbReference type="InterPro" id="IPR002110">
    <property type="entry name" value="Ankyrin_rpt"/>
</dbReference>
<dbReference type="InterPro" id="IPR008271">
    <property type="entry name" value="Ser/Thr_kinase_AS"/>
</dbReference>
<dbReference type="OrthoDB" id="10249694at2759"/>
<feature type="domain" description="Protein kinase" evidence="5">
    <location>
        <begin position="979"/>
        <end position="1256"/>
    </location>
</feature>
<feature type="repeat" description="ANK" evidence="3">
    <location>
        <begin position="232"/>
        <end position="264"/>
    </location>
</feature>
<dbReference type="Pfam" id="PF13637">
    <property type="entry name" value="Ank_4"/>
    <property type="match status" value="1"/>
</dbReference>
<evidence type="ECO:0000256" key="1">
    <source>
        <dbReference type="ARBA" id="ARBA00022737"/>
    </source>
</evidence>
<dbReference type="SMART" id="SM00220">
    <property type="entry name" value="S_TKc"/>
    <property type="match status" value="1"/>
</dbReference>
<dbReference type="PANTHER" id="PTHR24123:SF33">
    <property type="entry name" value="PROTEIN HOS4"/>
    <property type="match status" value="1"/>
</dbReference>
<dbReference type="PROSITE" id="PS00108">
    <property type="entry name" value="PROTEIN_KINASE_ST"/>
    <property type="match status" value="1"/>
</dbReference>
<dbReference type="InterPro" id="IPR036770">
    <property type="entry name" value="Ankyrin_rpt-contain_sf"/>
</dbReference>
<proteinExistence type="predicted"/>
<feature type="repeat" description="ANK" evidence="3">
    <location>
        <begin position="551"/>
        <end position="583"/>
    </location>
</feature>
<feature type="repeat" description="ANK" evidence="3">
    <location>
        <begin position="452"/>
        <end position="484"/>
    </location>
</feature>
<comment type="caution">
    <text evidence="6">The sequence shown here is derived from an EMBL/GenBank/DDBJ whole genome shotgun (WGS) entry which is preliminary data.</text>
</comment>
<evidence type="ECO:0000256" key="4">
    <source>
        <dbReference type="SAM" id="MobiDB-lite"/>
    </source>
</evidence>
<dbReference type="InterPro" id="IPR000719">
    <property type="entry name" value="Prot_kinase_dom"/>
</dbReference>
<organism evidence="6 7">
    <name type="scientific">Phytophthora megakarya</name>
    <dbReference type="NCBI Taxonomy" id="4795"/>
    <lineage>
        <taxon>Eukaryota</taxon>
        <taxon>Sar</taxon>
        <taxon>Stramenopiles</taxon>
        <taxon>Oomycota</taxon>
        <taxon>Peronosporomycetes</taxon>
        <taxon>Peronosporales</taxon>
        <taxon>Peronosporaceae</taxon>
        <taxon>Phytophthora</taxon>
    </lineage>
</organism>
<evidence type="ECO:0000256" key="3">
    <source>
        <dbReference type="PROSITE-ProRule" id="PRU00023"/>
    </source>
</evidence>
<dbReference type="Proteomes" id="UP000198211">
    <property type="component" value="Unassembled WGS sequence"/>
</dbReference>
<feature type="repeat" description="ANK" evidence="3">
    <location>
        <begin position="265"/>
        <end position="297"/>
    </location>
</feature>
<feature type="repeat" description="ANK" evidence="3">
    <location>
        <begin position="1"/>
        <end position="27"/>
    </location>
</feature>
<dbReference type="SMART" id="SM00248">
    <property type="entry name" value="ANK"/>
    <property type="match status" value="18"/>
</dbReference>
<dbReference type="PROSITE" id="PS50011">
    <property type="entry name" value="PROTEIN_KINASE_DOM"/>
    <property type="match status" value="1"/>
</dbReference>
<dbReference type="Gene3D" id="3.30.200.20">
    <property type="entry name" value="Phosphorylase Kinase, domain 1"/>
    <property type="match status" value="2"/>
</dbReference>
<dbReference type="Pfam" id="PF00023">
    <property type="entry name" value="Ank"/>
    <property type="match status" value="1"/>
</dbReference>
<feature type="repeat" description="ANK" evidence="3">
    <location>
        <begin position="100"/>
        <end position="132"/>
    </location>
</feature>
<feature type="repeat" description="ANK" evidence="3">
    <location>
        <begin position="518"/>
        <end position="550"/>
    </location>
</feature>
<feature type="compositionally biased region" description="Polar residues" evidence="4">
    <location>
        <begin position="1025"/>
        <end position="1034"/>
    </location>
</feature>
<dbReference type="GO" id="GO:0005524">
    <property type="term" value="F:ATP binding"/>
    <property type="evidence" value="ECO:0007669"/>
    <property type="project" value="InterPro"/>
</dbReference>
<feature type="repeat" description="ANK" evidence="3">
    <location>
        <begin position="169"/>
        <end position="198"/>
    </location>
</feature>
<dbReference type="PROSITE" id="PS50088">
    <property type="entry name" value="ANK_REPEAT"/>
    <property type="match status" value="13"/>
</dbReference>
<dbReference type="SUPFAM" id="SSF48403">
    <property type="entry name" value="Ankyrin repeat"/>
    <property type="match status" value="3"/>
</dbReference>
<dbReference type="InterPro" id="IPR001245">
    <property type="entry name" value="Ser-Thr/Tyr_kinase_cat_dom"/>
</dbReference>
<evidence type="ECO:0000313" key="6">
    <source>
        <dbReference type="EMBL" id="OWZ06918.1"/>
    </source>
</evidence>
<keyword evidence="6" id="KW-0723">Serine/threonine-protein kinase</keyword>
<keyword evidence="7" id="KW-1185">Reference proteome</keyword>
<dbReference type="PROSITE" id="PS50297">
    <property type="entry name" value="ANK_REP_REGION"/>
    <property type="match status" value="12"/>
</dbReference>
<protein>
    <submittedName>
        <fullName evidence="6">Serine/threonine protein kinase</fullName>
    </submittedName>
</protein>
<dbReference type="EMBL" id="NBNE01003762">
    <property type="protein sequence ID" value="OWZ06918.1"/>
    <property type="molecule type" value="Genomic_DNA"/>
</dbReference>
<keyword evidence="6" id="KW-0418">Kinase</keyword>
<feature type="repeat" description="ANK" evidence="3">
    <location>
        <begin position="331"/>
        <end position="363"/>
    </location>
</feature>
<keyword evidence="6" id="KW-0808">Transferase</keyword>
<dbReference type="Pfam" id="PF07714">
    <property type="entry name" value="PK_Tyr_Ser-Thr"/>
    <property type="match status" value="1"/>
</dbReference>
<evidence type="ECO:0000259" key="5">
    <source>
        <dbReference type="PROSITE" id="PS50011"/>
    </source>
</evidence>
<feature type="repeat" description="ANK" evidence="3">
    <location>
        <begin position="133"/>
        <end position="165"/>
    </location>
</feature>
<keyword evidence="2 3" id="KW-0040">ANK repeat</keyword>
<accession>A0A225VPU8</accession>
<feature type="repeat" description="ANK" evidence="3">
    <location>
        <begin position="28"/>
        <end position="61"/>
    </location>
</feature>
<evidence type="ECO:0000313" key="7">
    <source>
        <dbReference type="Proteomes" id="UP000198211"/>
    </source>
</evidence>
<dbReference type="Gene3D" id="1.10.510.10">
    <property type="entry name" value="Transferase(Phosphotransferase) domain 1"/>
    <property type="match status" value="1"/>
</dbReference>
<dbReference type="Pfam" id="PF12796">
    <property type="entry name" value="Ank_2"/>
    <property type="match status" value="5"/>
</dbReference>
<evidence type="ECO:0000256" key="2">
    <source>
        <dbReference type="ARBA" id="ARBA00023043"/>
    </source>
</evidence>
<dbReference type="STRING" id="4795.A0A225VPU8"/>
<dbReference type="InterPro" id="IPR011009">
    <property type="entry name" value="Kinase-like_dom_sf"/>
</dbReference>
<dbReference type="GO" id="GO:0004674">
    <property type="term" value="F:protein serine/threonine kinase activity"/>
    <property type="evidence" value="ECO:0007669"/>
    <property type="project" value="UniProtKB-KW"/>
</dbReference>
<sequence length="1420" mass="157745">MIAAGFGNLAFVRYLIEAGADVDAADRMGRTALFLAALNNVQLDVIQLLVENGAYINASDSERDTPLAWAAINGRVDVVSFLVGKIVSEIVGESVTCVEYMKKPLLYAVEKDYLDVARVLLDNGADVNALYAGKKTLLMTAILMNNLDAVQLLVEENADVDARDDCLTTLLMHAVLEGDLETTALLVKHGADIHAVDNKKSTALIYAVEKANFGVVNLLVKCGADINAANCTTKTSLMNASECGDMDIVRLLVENGADIKAADRNKWTPVMFAAANGKMEIVRYLVTSGADATDLENNKVKMLMYAATRGRMDVIRHLLGRNLDGNVADETGKTMLMCAAEGGRMNLVQFLIEGGADVNAVDNDNFTSLLHACLNQHWDIAGFLVKRGADVTVVGIEYGSNALAYAVIHTSANAVINYTEADSDWYTTAWNAKNAIRFLVEAGADVNVCDTDNRTPLIEAVHQKNIDVVQFFVDNGADVNSSDNKSMTPLIEAVRRESGDVVQFLLNNGADIGGVDEEGKSALTHAAALGNLEIIRLLIQSDANINDEDYNDWTPLMHAVQSGSLATVQFLLEVGADVNSVNYDKRTAIFIAISQGHTAIQHLLMKHIPHVHQITGKVLTQMPDNCFIPPFEVKLLEIIRSENVGGNYRAMWLDAEVAVKLFVPQASATTFAHEVAVWHQLRHPNVIKLYGACDVGHHFFICEWATNGWDATADPAKYGPINDLTPDLAMLASKMCSNEPRSRVSVSAVVRLLKILAVQESTEHRRSKATLELVSDVDEYKDGDLIRLWKKLHDVVSPVAVDRPELGVFRELETLYNRLSAGRRPVTLLEQFYKLTTDCIGAIGFSSHQFRILQLSSTKAQGHSMSAIYRRIETIWNAIDGTKAEEYKKRQEEKRLKLQEVFVSEVSKTLIVLDELETAEARETFVAFLKSEIDSHGSSYSTEQLSVLEKAFLDFNASLKSDAVTVMPKWFLPWYEMTFDGVNYLAQGSFGEIYRAKWLESEVIVKQVILSGSNNSDSCEDDSLLGNTVSQSQSTKEKRKEMREMFEHEVNVWFSLSHPHVVRLFGACHVGTPVFVCEFANNGSLDKYLRKFPNEIWRKLHEAALGVQYLHSRDIIHGDLKCNNIVVGGDHKAKVTDFGLSSANVVTGAWQWVAPECLERGPSELSSASDIYALGMCIVEALRIVELTTSNENDCVSLPWGNFENNVVKYHVTREKLPTRPKLCLDDEWGLVELMCAYNPKDRIEISTVVDKLAALAGVNNVEYPEMAESVELSQEEVEKMKRCCDLITPDQREASSMNQVVLHSVYGLLWDRFHDLCVMNNAEFGCLQRHFDRARLITQELSQCPNTLPDFTEMVMNGYALHRELDKAIDANFWFVDHTSGGLHDWKSQCTTAVCTPALVSTRQEVTDTERKPKRMRYQ</sequence>
<reference evidence="7" key="1">
    <citation type="submission" date="2017-03" db="EMBL/GenBank/DDBJ databases">
        <title>Phytopthora megakarya and P. palmivora, two closely related causual agents of cacao black pod achieved similar genome size and gene model numbers by different mechanisms.</title>
        <authorList>
            <person name="Ali S."/>
            <person name="Shao J."/>
            <person name="Larry D.J."/>
            <person name="Kronmiller B."/>
            <person name="Shen D."/>
            <person name="Strem M.D."/>
            <person name="Melnick R.L."/>
            <person name="Guiltinan M.J."/>
            <person name="Tyler B.M."/>
            <person name="Meinhardt L.W."/>
            <person name="Bailey B.A."/>
        </authorList>
    </citation>
    <scope>NUCLEOTIDE SEQUENCE [LARGE SCALE GENOMIC DNA]</scope>
    <source>
        <strain evidence="7">zdho120</strain>
    </source>
</reference>
<feature type="repeat" description="ANK" evidence="3">
    <location>
        <begin position="199"/>
        <end position="231"/>
    </location>
</feature>
<dbReference type="Gene3D" id="1.25.40.20">
    <property type="entry name" value="Ankyrin repeat-containing domain"/>
    <property type="match status" value="6"/>
</dbReference>
<name>A0A225VPU8_9STRA</name>